<dbReference type="AlphaFoldDB" id="A0A8J7IUH4"/>
<evidence type="ECO:0000256" key="4">
    <source>
        <dbReference type="ARBA" id="ARBA00022553"/>
    </source>
</evidence>
<dbReference type="EC" id="2.7.13.3" evidence="3"/>
<dbReference type="Gene3D" id="1.10.287.130">
    <property type="match status" value="1"/>
</dbReference>
<dbReference type="RefSeq" id="WP_194030676.1">
    <property type="nucleotide sequence ID" value="NZ_JADEWZ010000027.1"/>
</dbReference>
<keyword evidence="5" id="KW-0812">Transmembrane</keyword>
<evidence type="ECO:0000256" key="3">
    <source>
        <dbReference type="ARBA" id="ARBA00012438"/>
    </source>
</evidence>
<evidence type="ECO:0000256" key="5">
    <source>
        <dbReference type="ARBA" id="ARBA00022692"/>
    </source>
</evidence>
<keyword evidence="13" id="KW-1185">Reference proteome</keyword>
<keyword evidence="10" id="KW-0175">Coiled coil</keyword>
<feature type="coiled-coil region" evidence="10">
    <location>
        <begin position="185"/>
        <end position="212"/>
    </location>
</feature>
<sequence>MPLLQPQISIDSGTFINQVPQAFEPSDFSKLRSPKVLLFLLPVIALISYFDWDRIAITRKINAAVINISGRQRMLSQRAALYGLQLVCACDTDGQISLRKELIDVLNLMEKSHNALLKGDAEMQLPGNCSPKLYTIYYEAPFYLDHQIRNFIQAGRNLAYAPQTELSQNNSHLKQLISASSHSLLQALDIAVSQYQREKEEQELAIDCYQAELYEKSQTATAVTQAKAQELGHTLNQLKKAKMQLIQAEKMSDLGQLVAGVAHEINNPLNFISGNLGYAQRYAMDILNILKLYQSAFPQATPDIQEAIEEIELDFVCEDLLQILNSMESGTQRIQDIVLSLRNFSRLDDTQTQQVDIRELLDNTFRILRYRLKHNQCDREIKIVTEYRSFSQVIDCYPGQLSQVFMNLMGNAIDALEMKGKIFQSIREKPTIWVRTEIEKENTILIRILDNGIGMSEETKAQLFQPFFTTKSLGKGTGLGLSISQQIIVERHRGSLDCHSQLQQGTEFIVKIPVQRSLQ</sequence>
<comment type="catalytic activity">
    <reaction evidence="1">
        <text>ATP + protein L-histidine = ADP + protein N-phospho-L-histidine.</text>
        <dbReference type="EC" id="2.7.13.3"/>
    </reaction>
</comment>
<dbReference type="SUPFAM" id="SSF47384">
    <property type="entry name" value="Homodimeric domain of signal transducing histidine kinase"/>
    <property type="match status" value="1"/>
</dbReference>
<dbReference type="GO" id="GO:0016020">
    <property type="term" value="C:membrane"/>
    <property type="evidence" value="ECO:0007669"/>
    <property type="project" value="UniProtKB-SubCell"/>
</dbReference>
<dbReference type="Pfam" id="PF00512">
    <property type="entry name" value="HisKA"/>
    <property type="match status" value="1"/>
</dbReference>
<dbReference type="InterPro" id="IPR029095">
    <property type="entry name" value="NarX-like_N"/>
</dbReference>
<proteinExistence type="predicted"/>
<dbReference type="GO" id="GO:0000155">
    <property type="term" value="F:phosphorelay sensor kinase activity"/>
    <property type="evidence" value="ECO:0007669"/>
    <property type="project" value="InterPro"/>
</dbReference>
<keyword evidence="9" id="KW-0472">Membrane</keyword>
<dbReference type="PANTHER" id="PTHR43065">
    <property type="entry name" value="SENSOR HISTIDINE KINASE"/>
    <property type="match status" value="1"/>
</dbReference>
<evidence type="ECO:0000256" key="8">
    <source>
        <dbReference type="ARBA" id="ARBA00023012"/>
    </source>
</evidence>
<dbReference type="CDD" id="cd00082">
    <property type="entry name" value="HisKA"/>
    <property type="match status" value="1"/>
</dbReference>
<dbReference type="Pfam" id="PF02518">
    <property type="entry name" value="HATPase_c"/>
    <property type="match status" value="1"/>
</dbReference>
<evidence type="ECO:0000256" key="2">
    <source>
        <dbReference type="ARBA" id="ARBA00004141"/>
    </source>
</evidence>
<dbReference type="InterPro" id="IPR036890">
    <property type="entry name" value="HATPase_C_sf"/>
</dbReference>
<evidence type="ECO:0000256" key="6">
    <source>
        <dbReference type="ARBA" id="ARBA00022777"/>
    </source>
</evidence>
<dbReference type="SUPFAM" id="SSF55874">
    <property type="entry name" value="ATPase domain of HSP90 chaperone/DNA topoisomerase II/histidine kinase"/>
    <property type="match status" value="1"/>
</dbReference>
<comment type="subcellular location">
    <subcellularLocation>
        <location evidence="2">Membrane</location>
        <topology evidence="2">Multi-pass membrane protein</topology>
    </subcellularLocation>
</comment>
<evidence type="ECO:0000256" key="1">
    <source>
        <dbReference type="ARBA" id="ARBA00000085"/>
    </source>
</evidence>
<feature type="domain" description="Histidine kinase" evidence="11">
    <location>
        <begin position="260"/>
        <end position="516"/>
    </location>
</feature>
<keyword evidence="6" id="KW-0418">Kinase</keyword>
<keyword evidence="8" id="KW-0902">Two-component regulatory system</keyword>
<dbReference type="InterPro" id="IPR003594">
    <property type="entry name" value="HATPase_dom"/>
</dbReference>
<accession>A0A8J7IUH4</accession>
<dbReference type="InterPro" id="IPR036097">
    <property type="entry name" value="HisK_dim/P_sf"/>
</dbReference>
<keyword evidence="7" id="KW-1133">Transmembrane helix</keyword>
<keyword evidence="4" id="KW-0597">Phosphoprotein</keyword>
<dbReference type="Proteomes" id="UP000654482">
    <property type="component" value="Unassembled WGS sequence"/>
</dbReference>
<dbReference type="SMART" id="SM00387">
    <property type="entry name" value="HATPase_c"/>
    <property type="match status" value="1"/>
</dbReference>
<dbReference type="Gene3D" id="3.30.565.10">
    <property type="entry name" value="Histidine kinase-like ATPase, C-terminal domain"/>
    <property type="match status" value="1"/>
</dbReference>
<evidence type="ECO:0000256" key="10">
    <source>
        <dbReference type="SAM" id="Coils"/>
    </source>
</evidence>
<evidence type="ECO:0000256" key="7">
    <source>
        <dbReference type="ARBA" id="ARBA00022989"/>
    </source>
</evidence>
<dbReference type="EMBL" id="JADEWZ010000027">
    <property type="protein sequence ID" value="MBE9117587.1"/>
    <property type="molecule type" value="Genomic_DNA"/>
</dbReference>
<keyword evidence="6" id="KW-0808">Transferase</keyword>
<evidence type="ECO:0000313" key="13">
    <source>
        <dbReference type="Proteomes" id="UP000654482"/>
    </source>
</evidence>
<dbReference type="Pfam" id="PF13675">
    <property type="entry name" value="PilJ"/>
    <property type="match status" value="1"/>
</dbReference>
<dbReference type="InterPro" id="IPR003661">
    <property type="entry name" value="HisK_dim/P_dom"/>
</dbReference>
<gene>
    <name evidence="12" type="ORF">IQ249_16945</name>
</gene>
<dbReference type="SMART" id="SM00388">
    <property type="entry name" value="HisKA"/>
    <property type="match status" value="1"/>
</dbReference>
<evidence type="ECO:0000256" key="9">
    <source>
        <dbReference type="ARBA" id="ARBA00023136"/>
    </source>
</evidence>
<evidence type="ECO:0000313" key="12">
    <source>
        <dbReference type="EMBL" id="MBE9117587.1"/>
    </source>
</evidence>
<dbReference type="PRINTS" id="PR00344">
    <property type="entry name" value="BCTRLSENSOR"/>
</dbReference>
<protein>
    <recommendedName>
        <fullName evidence="3">histidine kinase</fullName>
        <ecNumber evidence="3">2.7.13.3</ecNumber>
    </recommendedName>
</protein>
<dbReference type="InterPro" id="IPR005467">
    <property type="entry name" value="His_kinase_dom"/>
</dbReference>
<organism evidence="12 13">
    <name type="scientific">Lusitaniella coriacea LEGE 07157</name>
    <dbReference type="NCBI Taxonomy" id="945747"/>
    <lineage>
        <taxon>Bacteria</taxon>
        <taxon>Bacillati</taxon>
        <taxon>Cyanobacteriota</taxon>
        <taxon>Cyanophyceae</taxon>
        <taxon>Spirulinales</taxon>
        <taxon>Lusitaniellaceae</taxon>
        <taxon>Lusitaniella</taxon>
    </lineage>
</organism>
<name>A0A8J7IUH4_9CYAN</name>
<dbReference type="InterPro" id="IPR004358">
    <property type="entry name" value="Sig_transdc_His_kin-like_C"/>
</dbReference>
<reference evidence="12" key="1">
    <citation type="submission" date="2020-10" db="EMBL/GenBank/DDBJ databases">
        <authorList>
            <person name="Castelo-Branco R."/>
            <person name="Eusebio N."/>
            <person name="Adriana R."/>
            <person name="Vieira A."/>
            <person name="Brugerolle De Fraissinette N."/>
            <person name="Rezende De Castro R."/>
            <person name="Schneider M.P."/>
            <person name="Vasconcelos V."/>
            <person name="Leao P.N."/>
        </authorList>
    </citation>
    <scope>NUCLEOTIDE SEQUENCE</scope>
    <source>
        <strain evidence="12">LEGE 07157</strain>
    </source>
</reference>
<evidence type="ECO:0000259" key="11">
    <source>
        <dbReference type="PROSITE" id="PS50109"/>
    </source>
</evidence>
<dbReference type="PANTHER" id="PTHR43065:SF42">
    <property type="entry name" value="TWO-COMPONENT SENSOR PPRA"/>
    <property type="match status" value="1"/>
</dbReference>
<dbReference type="PROSITE" id="PS50109">
    <property type="entry name" value="HIS_KIN"/>
    <property type="match status" value="1"/>
</dbReference>
<comment type="caution">
    <text evidence="12">The sequence shown here is derived from an EMBL/GenBank/DDBJ whole genome shotgun (WGS) entry which is preliminary data.</text>
</comment>